<dbReference type="AlphaFoldDB" id="A0A4V5NKE6"/>
<protein>
    <submittedName>
        <fullName evidence="6">Peptidase</fullName>
    </submittedName>
</protein>
<reference evidence="6 7" key="1">
    <citation type="submission" date="2019-04" db="EMBL/GenBank/DDBJ databases">
        <title>Crypto-aerobic microbial life in anoxic (sulfidic) marine sediments.</title>
        <authorList>
            <person name="Bhattacharya S."/>
            <person name="Roy C."/>
            <person name="Mondal N."/>
            <person name="Sarkar J."/>
            <person name="Mandal S."/>
            <person name="Rameez M.J."/>
            <person name="Ghosh W."/>
        </authorList>
    </citation>
    <scope>NUCLEOTIDE SEQUENCE [LARGE SCALE GENOMIC DNA]</scope>
    <source>
        <strain evidence="6 7">SBBB</strain>
    </source>
</reference>
<dbReference type="InterPro" id="IPR038352">
    <property type="entry name" value="Imelysin_sf"/>
</dbReference>
<organism evidence="6 7">
    <name type="scientific">Halopseudomonas bauzanensis</name>
    <dbReference type="NCBI Taxonomy" id="653930"/>
    <lineage>
        <taxon>Bacteria</taxon>
        <taxon>Pseudomonadati</taxon>
        <taxon>Pseudomonadota</taxon>
        <taxon>Gammaproteobacteria</taxon>
        <taxon>Pseudomonadales</taxon>
        <taxon>Pseudomonadaceae</taxon>
        <taxon>Halopseudomonas</taxon>
    </lineage>
</organism>
<dbReference type="EMBL" id="SWAV01000003">
    <property type="protein sequence ID" value="TKA91367.1"/>
    <property type="molecule type" value="Genomic_DNA"/>
</dbReference>
<evidence type="ECO:0000256" key="1">
    <source>
        <dbReference type="ARBA" id="ARBA00004196"/>
    </source>
</evidence>
<evidence type="ECO:0000313" key="6">
    <source>
        <dbReference type="EMBL" id="TKA91367.1"/>
    </source>
</evidence>
<evidence type="ECO:0000256" key="4">
    <source>
        <dbReference type="SAM" id="SignalP"/>
    </source>
</evidence>
<evidence type="ECO:0000313" key="7">
    <source>
        <dbReference type="Proteomes" id="UP000305198"/>
    </source>
</evidence>
<proteinExistence type="predicted"/>
<comment type="subcellular location">
    <subcellularLocation>
        <location evidence="1">Cell envelope</location>
    </subcellularLocation>
</comment>
<dbReference type="InterPro" id="IPR018976">
    <property type="entry name" value="Imelysin-like"/>
</dbReference>
<feature type="chain" id="PRO_5020230429" evidence="4">
    <location>
        <begin position="23"/>
        <end position="454"/>
    </location>
</feature>
<name>A0A4V5NKE6_9GAMM</name>
<evidence type="ECO:0000256" key="2">
    <source>
        <dbReference type="ARBA" id="ARBA00022729"/>
    </source>
</evidence>
<evidence type="ECO:0000259" key="5">
    <source>
        <dbReference type="Pfam" id="PF09375"/>
    </source>
</evidence>
<dbReference type="Gene3D" id="1.20.1420.20">
    <property type="entry name" value="M75 peptidase, HXXE motif"/>
    <property type="match status" value="1"/>
</dbReference>
<dbReference type="CDD" id="cd14657">
    <property type="entry name" value="Imelysin_IrpA-like"/>
    <property type="match status" value="1"/>
</dbReference>
<dbReference type="Proteomes" id="UP000305198">
    <property type="component" value="Unassembled WGS sequence"/>
</dbReference>
<feature type="region of interest" description="Disordered" evidence="3">
    <location>
        <begin position="29"/>
        <end position="52"/>
    </location>
</feature>
<dbReference type="GO" id="GO:0030313">
    <property type="term" value="C:cell envelope"/>
    <property type="evidence" value="ECO:0007669"/>
    <property type="project" value="UniProtKB-SubCell"/>
</dbReference>
<dbReference type="RefSeq" id="WP_136869427.1">
    <property type="nucleotide sequence ID" value="NZ_SWAV01000003.1"/>
</dbReference>
<feature type="domain" description="Imelysin-like" evidence="5">
    <location>
        <begin position="72"/>
        <end position="432"/>
    </location>
</feature>
<feature type="compositionally biased region" description="Polar residues" evidence="3">
    <location>
        <begin position="29"/>
        <end position="45"/>
    </location>
</feature>
<keyword evidence="2 4" id="KW-0732">Signal</keyword>
<gene>
    <name evidence="6" type="ORF">FA869_09640</name>
</gene>
<dbReference type="PROSITE" id="PS51257">
    <property type="entry name" value="PROKAR_LIPOPROTEIN"/>
    <property type="match status" value="1"/>
</dbReference>
<sequence length="454" mass="48320">MARTFRYTTLALTISAAVLLSACDNNQDPVAQSPAATTSDAAQSQPADNTNTTPAATAISEADVASHYADLAHAVYLDALTAAQALDKAIATLLAEPNEANLEAARQAWLQARIPYQQSEAFRFGNAVVDDWEGQLNAWPLDEGLIDYVAADDYQHELGNEGATANLIANQTLTIGGETLDASELSSQLLADLNEIGGSEANVATGYHAIEFLLWGQDLNGFEAGAGQRPVTDFVQGEACTNGNCDRRAAYLSAASELLVNDLQWMVGQWSADEAGNYRAELLALPTQDVFQKMLFGMGSLSLGELAGERMKVALEANSYEDEHDCFSDNTHNSHYYNGKGIQNIYLGSYQALDGSVTSGPSLSALVVEKNPELDQRLRDDLDSTMEALTVMKEAAEGESAMTFDMMIAPGNETGATIINDAIAALAQQTGSIEQVATVVGVDSLQPDDAGHSF</sequence>
<evidence type="ECO:0000256" key="3">
    <source>
        <dbReference type="SAM" id="MobiDB-lite"/>
    </source>
</evidence>
<feature type="signal peptide" evidence="4">
    <location>
        <begin position="1"/>
        <end position="22"/>
    </location>
</feature>
<accession>A0A4V5NKE6</accession>
<comment type="caution">
    <text evidence="6">The sequence shown here is derived from an EMBL/GenBank/DDBJ whole genome shotgun (WGS) entry which is preliminary data.</text>
</comment>
<dbReference type="Pfam" id="PF09375">
    <property type="entry name" value="Peptidase_M75"/>
    <property type="match status" value="1"/>
</dbReference>